<comment type="caution">
    <text evidence="1">The sequence shown here is derived from an EMBL/GenBank/DDBJ whole genome shotgun (WGS) entry which is preliminary data.</text>
</comment>
<organism evidence="1 2">
    <name type="scientific">Hermanssonia centrifuga</name>
    <dbReference type="NCBI Taxonomy" id="98765"/>
    <lineage>
        <taxon>Eukaryota</taxon>
        <taxon>Fungi</taxon>
        <taxon>Dikarya</taxon>
        <taxon>Basidiomycota</taxon>
        <taxon>Agaricomycotina</taxon>
        <taxon>Agaricomycetes</taxon>
        <taxon>Polyporales</taxon>
        <taxon>Meruliaceae</taxon>
        <taxon>Hermanssonia</taxon>
    </lineage>
</organism>
<proteinExistence type="predicted"/>
<dbReference type="Proteomes" id="UP000309038">
    <property type="component" value="Unassembled WGS sequence"/>
</dbReference>
<dbReference type="AlphaFoldDB" id="A0A4S4KSK4"/>
<accession>A0A4S4KSK4</accession>
<dbReference type="EMBL" id="SGPJ01000025">
    <property type="protein sequence ID" value="THH01367.1"/>
    <property type="molecule type" value="Genomic_DNA"/>
</dbReference>
<protein>
    <submittedName>
        <fullName evidence="1">Uncharacterized protein</fullName>
    </submittedName>
</protein>
<evidence type="ECO:0000313" key="2">
    <source>
        <dbReference type="Proteomes" id="UP000309038"/>
    </source>
</evidence>
<sequence>MSGVREAVQEELSISSEVFMCTLLTSLARELRTIANEQRRSESHDFDQYPILYDTSDVTEAPDVLPASLDQSSTSA</sequence>
<keyword evidence="2" id="KW-1185">Reference proteome</keyword>
<reference evidence="1 2" key="1">
    <citation type="submission" date="2019-02" db="EMBL/GenBank/DDBJ databases">
        <title>Genome sequencing of the rare red list fungi Phlebia centrifuga.</title>
        <authorList>
            <person name="Buettner E."/>
            <person name="Kellner H."/>
        </authorList>
    </citation>
    <scope>NUCLEOTIDE SEQUENCE [LARGE SCALE GENOMIC DNA]</scope>
    <source>
        <strain evidence="1 2">DSM 108282</strain>
    </source>
</reference>
<name>A0A4S4KSK4_9APHY</name>
<gene>
    <name evidence="1" type="ORF">EW026_g1317</name>
</gene>
<evidence type="ECO:0000313" key="1">
    <source>
        <dbReference type="EMBL" id="THH01367.1"/>
    </source>
</evidence>